<dbReference type="Pfam" id="PF07679">
    <property type="entry name" value="I-set"/>
    <property type="match status" value="5"/>
</dbReference>
<dbReference type="InterPro" id="IPR007110">
    <property type="entry name" value="Ig-like_dom"/>
</dbReference>
<keyword evidence="5" id="KW-1185">Reference proteome</keyword>
<evidence type="ECO:0000313" key="4">
    <source>
        <dbReference type="Ensembl" id="ENSZALP00000022863.1"/>
    </source>
</evidence>
<dbReference type="Proteomes" id="UP000694413">
    <property type="component" value="Unassembled WGS sequence"/>
</dbReference>
<feature type="domain" description="Ig-like" evidence="3">
    <location>
        <begin position="373"/>
        <end position="461"/>
    </location>
</feature>
<sequence length="559" mass="62244">GALLKPAQIIEKAKSLKVTEKDPVTLECTVAGTPELRIRWYKDGKQLLPSRYYTMSFENNVASFRIEPVSKEDSGTYSFKVENDFGSSTCEAVLTVLGLYCQSIKEEMKNSLHQSIPPVFIKKLTKKDTILGSSIQMECKVSGSLPIVAKWFKDGKEITDSAKYRSLCHENTMSLEIANLELADSANYTCSVSNVAGNDSCSAVLTVKGVHSFLLCYLFVFFFSFLFVKPTLVIFDTLPSEFPTLCLQPTIVWLFSHHFLSSIISDLPDPTFFGFLEPPKFAKKLEATKVVKQGDSARLECKVSGSPEMKVVWFRNDHEIVASEKFRTSFIDSVAVLEMNHLSTDESGDYICEAHNPAGKASCSTKVTVKEPPVFSRKPSPVDIVRGSEVSLECEISGTPPFDVAWYKDRRQIRSSKKYKVTAKNYHTSVRILNVEAADIGEYQCKAQNDVGSDTCICTVKLKEPPKFLTKINSMTVVVGEPVELQARVEGSQPISVQWLKDKEEIIRESETTKITFIENIATLQFVCTETSSAGKYTCQITNDAGSRECMATLTILGR</sequence>
<dbReference type="InterPro" id="IPR003598">
    <property type="entry name" value="Ig_sub2"/>
</dbReference>
<keyword evidence="2" id="KW-0472">Membrane</keyword>
<dbReference type="InterPro" id="IPR013098">
    <property type="entry name" value="Ig_I-set"/>
</dbReference>
<dbReference type="SMART" id="SM00409">
    <property type="entry name" value="IG"/>
    <property type="match status" value="5"/>
</dbReference>
<feature type="domain" description="Ig-like" evidence="3">
    <location>
        <begin position="6"/>
        <end position="95"/>
    </location>
</feature>
<feature type="domain" description="Ig-like" evidence="3">
    <location>
        <begin position="279"/>
        <end position="368"/>
    </location>
</feature>
<organism evidence="4 5">
    <name type="scientific">Zonotrichia albicollis</name>
    <name type="common">White-throated sparrow</name>
    <name type="synonym">Fringilla albicollis</name>
    <dbReference type="NCBI Taxonomy" id="44394"/>
    <lineage>
        <taxon>Eukaryota</taxon>
        <taxon>Metazoa</taxon>
        <taxon>Chordata</taxon>
        <taxon>Craniata</taxon>
        <taxon>Vertebrata</taxon>
        <taxon>Euteleostomi</taxon>
        <taxon>Archelosauria</taxon>
        <taxon>Archosauria</taxon>
        <taxon>Dinosauria</taxon>
        <taxon>Saurischia</taxon>
        <taxon>Theropoda</taxon>
        <taxon>Coelurosauria</taxon>
        <taxon>Aves</taxon>
        <taxon>Neognathae</taxon>
        <taxon>Neoaves</taxon>
        <taxon>Telluraves</taxon>
        <taxon>Australaves</taxon>
        <taxon>Passeriformes</taxon>
        <taxon>Passerellidae</taxon>
        <taxon>Zonotrichia</taxon>
    </lineage>
</organism>
<keyword evidence="2" id="KW-0812">Transmembrane</keyword>
<dbReference type="Ensembl" id="ENSZALT00000029692.1">
    <property type="protein sequence ID" value="ENSZALP00000022863.1"/>
    <property type="gene ID" value="ENSZALG00000017731.1"/>
</dbReference>
<dbReference type="SUPFAM" id="SSF48726">
    <property type="entry name" value="Immunoglobulin"/>
    <property type="match status" value="5"/>
</dbReference>
<dbReference type="InterPro" id="IPR013783">
    <property type="entry name" value="Ig-like_fold"/>
</dbReference>
<proteinExistence type="predicted"/>
<dbReference type="InterPro" id="IPR003599">
    <property type="entry name" value="Ig_sub"/>
</dbReference>
<name>A0A8D2NKR3_ZONAL</name>
<dbReference type="FunFam" id="2.60.40.10:FF:000022">
    <property type="entry name" value="Cardiac titin"/>
    <property type="match status" value="5"/>
</dbReference>
<evidence type="ECO:0000256" key="1">
    <source>
        <dbReference type="ARBA" id="ARBA00022737"/>
    </source>
</evidence>
<feature type="transmembrane region" description="Helical" evidence="2">
    <location>
        <begin position="210"/>
        <end position="228"/>
    </location>
</feature>
<keyword evidence="1" id="KW-0677">Repeat</keyword>
<reference evidence="4" key="2">
    <citation type="submission" date="2025-09" db="UniProtKB">
        <authorList>
            <consortium name="Ensembl"/>
        </authorList>
    </citation>
    <scope>IDENTIFICATION</scope>
</reference>
<dbReference type="InterPro" id="IPR036179">
    <property type="entry name" value="Ig-like_dom_sf"/>
</dbReference>
<dbReference type="AlphaFoldDB" id="A0A8D2NKR3"/>
<dbReference type="Gene3D" id="2.60.40.10">
    <property type="entry name" value="Immunoglobulins"/>
    <property type="match status" value="5"/>
</dbReference>
<reference evidence="4" key="1">
    <citation type="submission" date="2025-08" db="UniProtKB">
        <authorList>
            <consortium name="Ensembl"/>
        </authorList>
    </citation>
    <scope>IDENTIFICATION</scope>
</reference>
<dbReference type="InterPro" id="IPR050964">
    <property type="entry name" value="Striated_Muscle_Regulatory"/>
</dbReference>
<dbReference type="PANTHER" id="PTHR13817:SF166">
    <property type="entry name" value="NEURONAL IGCAM-RELATED"/>
    <property type="match status" value="1"/>
</dbReference>
<evidence type="ECO:0000313" key="5">
    <source>
        <dbReference type="Proteomes" id="UP000694413"/>
    </source>
</evidence>
<dbReference type="PANTHER" id="PTHR13817">
    <property type="entry name" value="TITIN"/>
    <property type="match status" value="1"/>
</dbReference>
<dbReference type="SMART" id="SM00408">
    <property type="entry name" value="IGc2"/>
    <property type="match status" value="5"/>
</dbReference>
<keyword evidence="2" id="KW-1133">Transmembrane helix</keyword>
<dbReference type="PROSITE" id="PS50835">
    <property type="entry name" value="IG_LIKE"/>
    <property type="match status" value="5"/>
</dbReference>
<feature type="domain" description="Ig-like" evidence="3">
    <location>
        <begin position="117"/>
        <end position="206"/>
    </location>
</feature>
<protein>
    <recommendedName>
        <fullName evidence="3">Ig-like domain-containing protein</fullName>
    </recommendedName>
</protein>
<dbReference type="CDD" id="cd00096">
    <property type="entry name" value="Ig"/>
    <property type="match status" value="1"/>
</dbReference>
<feature type="domain" description="Ig-like" evidence="3">
    <location>
        <begin position="466"/>
        <end position="555"/>
    </location>
</feature>
<accession>A0A8D2NKR3</accession>
<evidence type="ECO:0000256" key="2">
    <source>
        <dbReference type="SAM" id="Phobius"/>
    </source>
</evidence>
<evidence type="ECO:0000259" key="3">
    <source>
        <dbReference type="PROSITE" id="PS50835"/>
    </source>
</evidence>